<proteinExistence type="predicted"/>
<comment type="caution">
    <text evidence="2">The sequence shown here is derived from an EMBL/GenBank/DDBJ whole genome shotgun (WGS) entry which is preliminary data.</text>
</comment>
<feature type="domain" description="PiggyBac transposable element-derived protein" evidence="1">
    <location>
        <begin position="3"/>
        <end position="85"/>
    </location>
</feature>
<dbReference type="Proteomes" id="UP000821866">
    <property type="component" value="Chromosome 3"/>
</dbReference>
<dbReference type="Pfam" id="PF13843">
    <property type="entry name" value="DDE_Tnp_1_7"/>
    <property type="match status" value="1"/>
</dbReference>
<sequence length="111" mass="13052">MDSRTVTLASNFIAIEDEDSVRHWNKAEKCYVDVKGPAVINAYNHSMGGVDKLDFQISFYRTTIRSRKWTLRMTFHIMNLTVVNARLEYRRDADKQNRPKQLDLLDFTQSH</sequence>
<reference evidence="2" key="2">
    <citation type="submission" date="2021-09" db="EMBL/GenBank/DDBJ databases">
        <authorList>
            <person name="Jia N."/>
            <person name="Wang J."/>
            <person name="Shi W."/>
            <person name="Du L."/>
            <person name="Sun Y."/>
            <person name="Zhan W."/>
            <person name="Jiang J."/>
            <person name="Wang Q."/>
            <person name="Zhang B."/>
            <person name="Ji P."/>
            <person name="Sakyi L.B."/>
            <person name="Cui X."/>
            <person name="Yuan T."/>
            <person name="Jiang B."/>
            <person name="Yang W."/>
            <person name="Lam T.T.-Y."/>
            <person name="Chang Q."/>
            <person name="Ding S."/>
            <person name="Wang X."/>
            <person name="Zhu J."/>
            <person name="Ruan X."/>
            <person name="Zhao L."/>
            <person name="Wei J."/>
            <person name="Que T."/>
            <person name="Du C."/>
            <person name="Cheng J."/>
            <person name="Dai P."/>
            <person name="Han X."/>
            <person name="Huang E."/>
            <person name="Gao Y."/>
            <person name="Liu J."/>
            <person name="Shao H."/>
            <person name="Ye R."/>
            <person name="Li L."/>
            <person name="Wei W."/>
            <person name="Wang X."/>
            <person name="Wang C."/>
            <person name="Huo Q."/>
            <person name="Li W."/>
            <person name="Guo W."/>
            <person name="Chen H."/>
            <person name="Chen S."/>
            <person name="Zhou L."/>
            <person name="Zhou L."/>
            <person name="Ni X."/>
            <person name="Tian J."/>
            <person name="Zhou Y."/>
            <person name="Sheng Y."/>
            <person name="Liu T."/>
            <person name="Pan Y."/>
            <person name="Xia L."/>
            <person name="Li J."/>
            <person name="Zhao F."/>
            <person name="Cao W."/>
        </authorList>
    </citation>
    <scope>NUCLEOTIDE SEQUENCE</scope>
    <source>
        <strain evidence="2">Rmic-2018</strain>
        <tissue evidence="2">Larvae</tissue>
    </source>
</reference>
<dbReference type="AlphaFoldDB" id="A0A9J6EAB0"/>
<accession>A0A9J6EAB0</accession>
<gene>
    <name evidence="2" type="ORF">HPB51_014478</name>
</gene>
<keyword evidence="3" id="KW-1185">Reference proteome</keyword>
<evidence type="ECO:0000259" key="1">
    <source>
        <dbReference type="Pfam" id="PF13843"/>
    </source>
</evidence>
<organism evidence="2 3">
    <name type="scientific">Rhipicephalus microplus</name>
    <name type="common">Cattle tick</name>
    <name type="synonym">Boophilus microplus</name>
    <dbReference type="NCBI Taxonomy" id="6941"/>
    <lineage>
        <taxon>Eukaryota</taxon>
        <taxon>Metazoa</taxon>
        <taxon>Ecdysozoa</taxon>
        <taxon>Arthropoda</taxon>
        <taxon>Chelicerata</taxon>
        <taxon>Arachnida</taxon>
        <taxon>Acari</taxon>
        <taxon>Parasitiformes</taxon>
        <taxon>Ixodida</taxon>
        <taxon>Ixodoidea</taxon>
        <taxon>Ixodidae</taxon>
        <taxon>Rhipicephalinae</taxon>
        <taxon>Rhipicephalus</taxon>
        <taxon>Boophilus</taxon>
    </lineage>
</organism>
<evidence type="ECO:0000313" key="3">
    <source>
        <dbReference type="Proteomes" id="UP000821866"/>
    </source>
</evidence>
<dbReference type="PANTHER" id="PTHR47272">
    <property type="entry name" value="DDE_TNP_1_7 DOMAIN-CONTAINING PROTEIN"/>
    <property type="match status" value="1"/>
</dbReference>
<reference evidence="2" key="1">
    <citation type="journal article" date="2020" name="Cell">
        <title>Large-Scale Comparative Analyses of Tick Genomes Elucidate Their Genetic Diversity and Vector Capacities.</title>
        <authorList>
            <consortium name="Tick Genome and Microbiome Consortium (TIGMIC)"/>
            <person name="Jia N."/>
            <person name="Wang J."/>
            <person name="Shi W."/>
            <person name="Du L."/>
            <person name="Sun Y."/>
            <person name="Zhan W."/>
            <person name="Jiang J.F."/>
            <person name="Wang Q."/>
            <person name="Zhang B."/>
            <person name="Ji P."/>
            <person name="Bell-Sakyi L."/>
            <person name="Cui X.M."/>
            <person name="Yuan T.T."/>
            <person name="Jiang B.G."/>
            <person name="Yang W.F."/>
            <person name="Lam T.T."/>
            <person name="Chang Q.C."/>
            <person name="Ding S.J."/>
            <person name="Wang X.J."/>
            <person name="Zhu J.G."/>
            <person name="Ruan X.D."/>
            <person name="Zhao L."/>
            <person name="Wei J.T."/>
            <person name="Ye R.Z."/>
            <person name="Que T.C."/>
            <person name="Du C.H."/>
            <person name="Zhou Y.H."/>
            <person name="Cheng J.X."/>
            <person name="Dai P.F."/>
            <person name="Guo W.B."/>
            <person name="Han X.H."/>
            <person name="Huang E.J."/>
            <person name="Li L.F."/>
            <person name="Wei W."/>
            <person name="Gao Y.C."/>
            <person name="Liu J.Z."/>
            <person name="Shao H.Z."/>
            <person name="Wang X."/>
            <person name="Wang C.C."/>
            <person name="Yang T.C."/>
            <person name="Huo Q.B."/>
            <person name="Li W."/>
            <person name="Chen H.Y."/>
            <person name="Chen S.E."/>
            <person name="Zhou L.G."/>
            <person name="Ni X.B."/>
            <person name="Tian J.H."/>
            <person name="Sheng Y."/>
            <person name="Liu T."/>
            <person name="Pan Y.S."/>
            <person name="Xia L.Y."/>
            <person name="Li J."/>
            <person name="Zhao F."/>
            <person name="Cao W.C."/>
        </authorList>
    </citation>
    <scope>NUCLEOTIDE SEQUENCE</scope>
    <source>
        <strain evidence="2">Rmic-2018</strain>
    </source>
</reference>
<dbReference type="EMBL" id="JABSTU010000005">
    <property type="protein sequence ID" value="KAH8031266.1"/>
    <property type="molecule type" value="Genomic_DNA"/>
</dbReference>
<protein>
    <recommendedName>
        <fullName evidence="1">PiggyBac transposable element-derived protein domain-containing protein</fullName>
    </recommendedName>
</protein>
<dbReference type="InterPro" id="IPR029526">
    <property type="entry name" value="PGBD"/>
</dbReference>
<evidence type="ECO:0000313" key="2">
    <source>
        <dbReference type="EMBL" id="KAH8031266.1"/>
    </source>
</evidence>
<name>A0A9J6EAB0_RHIMP</name>